<sequence length="194" mass="21872">MEGSVYKVMSKIMVAILCLMMGKLVEDTQSTVIHNRQIHDGALIACEAVAWNEFWPDLEIMDQGDDRDCVHVIDAEDGVETRKGDDYQVGNSPIKYFRIPLGANPGRIATCKSIIEKIEKLSSWKSNLLSKGDVLWKKIIEFCYDVDKTTPVESQNSINDGLAWSHILDGRYFTKSFVSAVTGRILDLSEKKRL</sequence>
<proteinExistence type="predicted"/>
<protein>
    <submittedName>
        <fullName evidence="2">Uncharacterized protein</fullName>
    </submittedName>
</protein>
<evidence type="ECO:0000313" key="2">
    <source>
        <dbReference type="EMBL" id="MED6157981.1"/>
    </source>
</evidence>
<comment type="caution">
    <text evidence="2">The sequence shown here is derived from an EMBL/GenBank/DDBJ whole genome shotgun (WGS) entry which is preliminary data.</text>
</comment>
<evidence type="ECO:0000256" key="1">
    <source>
        <dbReference type="SAM" id="SignalP"/>
    </source>
</evidence>
<organism evidence="2 3">
    <name type="scientific">Stylosanthes scabra</name>
    <dbReference type="NCBI Taxonomy" id="79078"/>
    <lineage>
        <taxon>Eukaryota</taxon>
        <taxon>Viridiplantae</taxon>
        <taxon>Streptophyta</taxon>
        <taxon>Embryophyta</taxon>
        <taxon>Tracheophyta</taxon>
        <taxon>Spermatophyta</taxon>
        <taxon>Magnoliopsida</taxon>
        <taxon>eudicotyledons</taxon>
        <taxon>Gunneridae</taxon>
        <taxon>Pentapetalae</taxon>
        <taxon>rosids</taxon>
        <taxon>fabids</taxon>
        <taxon>Fabales</taxon>
        <taxon>Fabaceae</taxon>
        <taxon>Papilionoideae</taxon>
        <taxon>50 kb inversion clade</taxon>
        <taxon>dalbergioids sensu lato</taxon>
        <taxon>Dalbergieae</taxon>
        <taxon>Pterocarpus clade</taxon>
        <taxon>Stylosanthes</taxon>
    </lineage>
</organism>
<name>A0ABU6U9R5_9FABA</name>
<reference evidence="2 3" key="1">
    <citation type="journal article" date="2023" name="Plants (Basel)">
        <title>Bridging the Gap: Combining Genomics and Transcriptomics Approaches to Understand Stylosanthes scabra, an Orphan Legume from the Brazilian Caatinga.</title>
        <authorList>
            <person name="Ferreira-Neto J.R.C."/>
            <person name="da Silva M.D."/>
            <person name="Binneck E."/>
            <person name="de Melo N.F."/>
            <person name="da Silva R.H."/>
            <person name="de Melo A.L.T.M."/>
            <person name="Pandolfi V."/>
            <person name="Bustamante F.O."/>
            <person name="Brasileiro-Vidal A.C."/>
            <person name="Benko-Iseppon A.M."/>
        </authorList>
    </citation>
    <scope>NUCLEOTIDE SEQUENCE [LARGE SCALE GENOMIC DNA]</scope>
    <source>
        <tissue evidence="2">Leaves</tissue>
    </source>
</reference>
<feature type="signal peptide" evidence="1">
    <location>
        <begin position="1"/>
        <end position="30"/>
    </location>
</feature>
<dbReference type="Proteomes" id="UP001341840">
    <property type="component" value="Unassembled WGS sequence"/>
</dbReference>
<evidence type="ECO:0000313" key="3">
    <source>
        <dbReference type="Proteomes" id="UP001341840"/>
    </source>
</evidence>
<accession>A0ABU6U9R5</accession>
<dbReference type="EMBL" id="JASCZI010120942">
    <property type="protein sequence ID" value="MED6157981.1"/>
    <property type="molecule type" value="Genomic_DNA"/>
</dbReference>
<keyword evidence="1" id="KW-0732">Signal</keyword>
<keyword evidence="3" id="KW-1185">Reference proteome</keyword>
<feature type="chain" id="PRO_5046041057" evidence="1">
    <location>
        <begin position="31"/>
        <end position="194"/>
    </location>
</feature>
<gene>
    <name evidence="2" type="ORF">PIB30_028572</name>
</gene>